<dbReference type="Gene3D" id="1.10.10.10">
    <property type="entry name" value="Winged helix-like DNA-binding domain superfamily/Winged helix DNA-binding domain"/>
    <property type="match status" value="1"/>
</dbReference>
<dbReference type="Pfam" id="PF00480">
    <property type="entry name" value="ROK"/>
    <property type="match status" value="1"/>
</dbReference>
<dbReference type="Proteomes" id="UP000435649">
    <property type="component" value="Unassembled WGS sequence"/>
</dbReference>
<name>A0A844G5Q0_9BACT</name>
<dbReference type="CDD" id="cd23763">
    <property type="entry name" value="ASKHA_ATPase_ROK"/>
    <property type="match status" value="1"/>
</dbReference>
<sequence>MNEMNGTGIRLRELNFELLKAVLKVYPGGVTKQFLAEKTGLSLATCGTLVTELVKTGEVLESARSASGGGRPPRLYTYNNTYAMSALLHPAVENGVRILTCCVADAAGRIIWRESHSPGVIDFGTLAGALATAAERFPVRAAAVSFPGPVRNGLPASRELPELDGQNLTGRLQERFGFAVCLDNDMNFAAAGYYNRFVRHAEKSLCYLSFPPGRYPGGGIIVDGRLTRGFSGFAGEVSFLSFGISRGQQALRLANRNGLIGQIVDTLAALAAVVNPEIVVLAGELPEESMREPVMKLSRELIPAEHLPALVFRGDPLDDCLFGMSLAAQELLAPPVRLVRRR</sequence>
<dbReference type="AlphaFoldDB" id="A0A844G5Q0"/>
<dbReference type="InterPro" id="IPR036390">
    <property type="entry name" value="WH_DNA-bd_sf"/>
</dbReference>
<dbReference type="SUPFAM" id="SSF53067">
    <property type="entry name" value="Actin-like ATPase domain"/>
    <property type="match status" value="1"/>
</dbReference>
<dbReference type="RefSeq" id="WP_154419458.1">
    <property type="nucleotide sequence ID" value="NZ_CALXOB010000052.1"/>
</dbReference>
<comment type="caution">
    <text evidence="2">The sequence shown here is derived from an EMBL/GenBank/DDBJ whole genome shotgun (WGS) entry which is preliminary data.</text>
</comment>
<dbReference type="PANTHER" id="PTHR18964:SF149">
    <property type="entry name" value="BIFUNCTIONAL UDP-N-ACETYLGLUCOSAMINE 2-EPIMERASE_N-ACETYLMANNOSAMINE KINASE"/>
    <property type="match status" value="1"/>
</dbReference>
<dbReference type="SUPFAM" id="SSF46785">
    <property type="entry name" value="Winged helix' DNA-binding domain"/>
    <property type="match status" value="1"/>
</dbReference>
<dbReference type="InterPro" id="IPR043129">
    <property type="entry name" value="ATPase_NBD"/>
</dbReference>
<protein>
    <submittedName>
        <fullName evidence="2">ROK family protein</fullName>
    </submittedName>
</protein>
<dbReference type="EMBL" id="VUNS01000019">
    <property type="protein sequence ID" value="MST98473.1"/>
    <property type="molecule type" value="Genomic_DNA"/>
</dbReference>
<keyword evidence="3" id="KW-1185">Reference proteome</keyword>
<comment type="similarity">
    <text evidence="1">Belongs to the ROK (NagC/XylR) family.</text>
</comment>
<accession>A0A844G5Q0</accession>
<dbReference type="InterPro" id="IPR036388">
    <property type="entry name" value="WH-like_DNA-bd_sf"/>
</dbReference>
<evidence type="ECO:0000313" key="2">
    <source>
        <dbReference type="EMBL" id="MST98473.1"/>
    </source>
</evidence>
<dbReference type="InterPro" id="IPR000600">
    <property type="entry name" value="ROK"/>
</dbReference>
<evidence type="ECO:0000256" key="1">
    <source>
        <dbReference type="ARBA" id="ARBA00006479"/>
    </source>
</evidence>
<reference evidence="2 3" key="1">
    <citation type="submission" date="2019-08" db="EMBL/GenBank/DDBJ databases">
        <title>In-depth cultivation of the pig gut microbiome towards novel bacterial diversity and tailored functional studies.</title>
        <authorList>
            <person name="Wylensek D."/>
            <person name="Hitch T.C.A."/>
            <person name="Clavel T."/>
        </authorList>
    </citation>
    <scope>NUCLEOTIDE SEQUENCE [LARGE SCALE GENOMIC DNA]</scope>
    <source>
        <strain evidence="2 3">BBE-744-WT-12</strain>
    </source>
</reference>
<proteinExistence type="inferred from homology"/>
<gene>
    <name evidence="2" type="ORF">FYJ85_15635</name>
</gene>
<organism evidence="2 3">
    <name type="scientific">Victivallis lenta</name>
    <dbReference type="NCBI Taxonomy" id="2606640"/>
    <lineage>
        <taxon>Bacteria</taxon>
        <taxon>Pseudomonadati</taxon>
        <taxon>Lentisphaerota</taxon>
        <taxon>Lentisphaeria</taxon>
        <taxon>Victivallales</taxon>
        <taxon>Victivallaceae</taxon>
        <taxon>Victivallis</taxon>
    </lineage>
</organism>
<dbReference type="Gene3D" id="3.30.420.40">
    <property type="match status" value="2"/>
</dbReference>
<dbReference type="PANTHER" id="PTHR18964">
    <property type="entry name" value="ROK (REPRESSOR, ORF, KINASE) FAMILY"/>
    <property type="match status" value="1"/>
</dbReference>
<evidence type="ECO:0000313" key="3">
    <source>
        <dbReference type="Proteomes" id="UP000435649"/>
    </source>
</evidence>